<evidence type="ECO:0000256" key="2">
    <source>
        <dbReference type="ARBA" id="ARBA00022857"/>
    </source>
</evidence>
<dbReference type="GeneID" id="81391549"/>
<keyword evidence="5" id="KW-1185">Reference proteome</keyword>
<dbReference type="InterPro" id="IPR008030">
    <property type="entry name" value="NmrA-like"/>
</dbReference>
<dbReference type="InterPro" id="IPR051164">
    <property type="entry name" value="NmrA-like_oxidored"/>
</dbReference>
<proteinExistence type="inferred from homology"/>
<dbReference type="OrthoDB" id="9997102at2759"/>
<evidence type="ECO:0000313" key="4">
    <source>
        <dbReference type="EMBL" id="KAJ5104452.1"/>
    </source>
</evidence>
<dbReference type="PANTHER" id="PTHR42748">
    <property type="entry name" value="NITROGEN METABOLITE REPRESSION PROTEIN NMRA FAMILY MEMBER"/>
    <property type="match status" value="1"/>
</dbReference>
<dbReference type="Gene3D" id="3.90.25.10">
    <property type="entry name" value="UDP-galactose 4-epimerase, domain 1"/>
    <property type="match status" value="1"/>
</dbReference>
<dbReference type="GO" id="GO:0005634">
    <property type="term" value="C:nucleus"/>
    <property type="evidence" value="ECO:0007669"/>
    <property type="project" value="TreeGrafter"/>
</dbReference>
<evidence type="ECO:0000313" key="5">
    <source>
        <dbReference type="Proteomes" id="UP001141434"/>
    </source>
</evidence>
<comment type="similarity">
    <text evidence="1">Belongs to the NmrA-type oxidoreductase family.</text>
</comment>
<dbReference type="AlphaFoldDB" id="A0A9W9FQZ4"/>
<accession>A0A9W9FQZ4</accession>
<evidence type="ECO:0000256" key="1">
    <source>
        <dbReference type="ARBA" id="ARBA00006328"/>
    </source>
</evidence>
<sequence length="298" mass="32861">MPATLITGATGKQGGAVINALLRNNAAFEILAVTRNAQSSSAQRLANKSPKIRLVEGNLDEPATLFQNARKTTSAPIWGVFSVQSAFGKGEERQGKALVDEALKHGVKHFVYSSVDRGGAASIDNPTGIPHFVTKHRIEQHLLARSRDSDMRWTVLRPVAFMDNLTPDFGGKVFATMWRMALKGKPLQLIATSDIGLYAADAFLQPDQYRDRFISLAGDDLTFTQMANIFQSKTGTSVPTTFELPCRLLMATMAEMGTMFRWFHDEGYRADIAALRKDHPGLKDFASWLETESGFLPH</sequence>
<comment type="caution">
    <text evidence="4">The sequence shown here is derived from an EMBL/GenBank/DDBJ whole genome shotgun (WGS) entry which is preliminary data.</text>
</comment>
<dbReference type="InterPro" id="IPR036291">
    <property type="entry name" value="NAD(P)-bd_dom_sf"/>
</dbReference>
<dbReference type="Gene3D" id="3.40.50.720">
    <property type="entry name" value="NAD(P)-binding Rossmann-like Domain"/>
    <property type="match status" value="1"/>
</dbReference>
<evidence type="ECO:0000259" key="3">
    <source>
        <dbReference type="Pfam" id="PF05368"/>
    </source>
</evidence>
<dbReference type="SUPFAM" id="SSF51735">
    <property type="entry name" value="NAD(P)-binding Rossmann-fold domains"/>
    <property type="match status" value="1"/>
</dbReference>
<gene>
    <name evidence="4" type="ORF">NUU61_001799</name>
</gene>
<reference evidence="4" key="2">
    <citation type="journal article" date="2023" name="IMA Fungus">
        <title>Comparative genomic study of the Penicillium genus elucidates a diverse pangenome and 15 lateral gene transfer events.</title>
        <authorList>
            <person name="Petersen C."/>
            <person name="Sorensen T."/>
            <person name="Nielsen M.R."/>
            <person name="Sondergaard T.E."/>
            <person name="Sorensen J.L."/>
            <person name="Fitzpatrick D.A."/>
            <person name="Frisvad J.C."/>
            <person name="Nielsen K.L."/>
        </authorList>
    </citation>
    <scope>NUCLEOTIDE SEQUENCE</scope>
    <source>
        <strain evidence="4">IBT 34128</strain>
    </source>
</reference>
<name>A0A9W9FQZ4_9EURO</name>
<feature type="domain" description="NmrA-like" evidence="3">
    <location>
        <begin position="5"/>
        <end position="271"/>
    </location>
</feature>
<dbReference type="Pfam" id="PF05368">
    <property type="entry name" value="NmrA"/>
    <property type="match status" value="1"/>
</dbReference>
<dbReference type="RefSeq" id="XP_056513448.1">
    <property type="nucleotide sequence ID" value="XM_056652381.1"/>
</dbReference>
<dbReference type="Proteomes" id="UP001141434">
    <property type="component" value="Unassembled WGS sequence"/>
</dbReference>
<keyword evidence="2" id="KW-0521">NADP</keyword>
<dbReference type="EMBL" id="JAPMSZ010000004">
    <property type="protein sequence ID" value="KAJ5104452.1"/>
    <property type="molecule type" value="Genomic_DNA"/>
</dbReference>
<reference evidence="4" key="1">
    <citation type="submission" date="2022-11" db="EMBL/GenBank/DDBJ databases">
        <authorList>
            <person name="Petersen C."/>
        </authorList>
    </citation>
    <scope>NUCLEOTIDE SEQUENCE</scope>
    <source>
        <strain evidence="4">IBT 34128</strain>
    </source>
</reference>
<dbReference type="FunFam" id="3.40.50.720:FF:000528">
    <property type="entry name" value="Nucleoside-diphosphate-sugar epimerase family protein"/>
    <property type="match status" value="1"/>
</dbReference>
<protein>
    <recommendedName>
        <fullName evidence="3">NmrA-like domain-containing protein</fullName>
    </recommendedName>
</protein>
<dbReference type="PANTHER" id="PTHR42748:SF7">
    <property type="entry name" value="NMRA LIKE REDOX SENSOR 1-RELATED"/>
    <property type="match status" value="1"/>
</dbReference>
<organism evidence="4 5">
    <name type="scientific">Penicillium alfredii</name>
    <dbReference type="NCBI Taxonomy" id="1506179"/>
    <lineage>
        <taxon>Eukaryota</taxon>
        <taxon>Fungi</taxon>
        <taxon>Dikarya</taxon>
        <taxon>Ascomycota</taxon>
        <taxon>Pezizomycotina</taxon>
        <taxon>Eurotiomycetes</taxon>
        <taxon>Eurotiomycetidae</taxon>
        <taxon>Eurotiales</taxon>
        <taxon>Aspergillaceae</taxon>
        <taxon>Penicillium</taxon>
    </lineage>
</organism>